<dbReference type="InterPro" id="IPR016064">
    <property type="entry name" value="NAD/diacylglycerol_kinase_sf"/>
</dbReference>
<evidence type="ECO:0000256" key="4">
    <source>
        <dbReference type="ARBA" id="ARBA00022679"/>
    </source>
</evidence>
<evidence type="ECO:0000256" key="1">
    <source>
        <dbReference type="ARBA" id="ARBA00001946"/>
    </source>
</evidence>
<reference evidence="14 15" key="1">
    <citation type="submission" date="2019-01" db="EMBL/GenBank/DDBJ databases">
        <title>Blautia sp. nov. KGMB01111 isolated human feces.</title>
        <authorList>
            <person name="Park J.-E."/>
            <person name="Kim J.-S."/>
            <person name="Park S.-H."/>
        </authorList>
    </citation>
    <scope>NUCLEOTIDE SEQUENCE [LARGE SCALE GENOMIC DNA]</scope>
    <source>
        <strain evidence="14 15">KGMB01111</strain>
    </source>
</reference>
<accession>A0A4Q1RJD1</accession>
<evidence type="ECO:0000256" key="6">
    <source>
        <dbReference type="ARBA" id="ARBA00022741"/>
    </source>
</evidence>
<dbReference type="PANTHER" id="PTHR12358">
    <property type="entry name" value="SPHINGOSINE KINASE"/>
    <property type="match status" value="1"/>
</dbReference>
<protein>
    <submittedName>
        <fullName evidence="14">Diacylglycerol kinase family lipid kinase</fullName>
    </submittedName>
</protein>
<dbReference type="InterPro" id="IPR050187">
    <property type="entry name" value="Lipid_Phosphate_FormReg"/>
</dbReference>
<keyword evidence="5" id="KW-0479">Metal-binding</keyword>
<evidence type="ECO:0000256" key="10">
    <source>
        <dbReference type="ARBA" id="ARBA00023098"/>
    </source>
</evidence>
<dbReference type="EMBL" id="SDKC01000001">
    <property type="protein sequence ID" value="RXS75881.1"/>
    <property type="molecule type" value="Genomic_DNA"/>
</dbReference>
<dbReference type="Pfam" id="PF00781">
    <property type="entry name" value="DAGK_cat"/>
    <property type="match status" value="1"/>
</dbReference>
<evidence type="ECO:0000313" key="15">
    <source>
        <dbReference type="Proteomes" id="UP000290106"/>
    </source>
</evidence>
<dbReference type="SMART" id="SM00046">
    <property type="entry name" value="DAGKc"/>
    <property type="match status" value="1"/>
</dbReference>
<dbReference type="GO" id="GO:0005524">
    <property type="term" value="F:ATP binding"/>
    <property type="evidence" value="ECO:0007669"/>
    <property type="project" value="UniProtKB-KW"/>
</dbReference>
<evidence type="ECO:0000256" key="3">
    <source>
        <dbReference type="ARBA" id="ARBA00022516"/>
    </source>
</evidence>
<dbReference type="PANTHER" id="PTHR12358:SF106">
    <property type="entry name" value="LIPID KINASE YEGS"/>
    <property type="match status" value="1"/>
</dbReference>
<keyword evidence="3" id="KW-0444">Lipid biosynthesis</keyword>
<evidence type="ECO:0000256" key="5">
    <source>
        <dbReference type="ARBA" id="ARBA00022723"/>
    </source>
</evidence>
<dbReference type="InterPro" id="IPR017438">
    <property type="entry name" value="ATP-NAD_kinase_N"/>
</dbReference>
<evidence type="ECO:0000256" key="12">
    <source>
        <dbReference type="ARBA" id="ARBA00023264"/>
    </source>
</evidence>
<dbReference type="GO" id="GO:0046872">
    <property type="term" value="F:metal ion binding"/>
    <property type="evidence" value="ECO:0007669"/>
    <property type="project" value="UniProtKB-KW"/>
</dbReference>
<dbReference type="GO" id="GO:0004143">
    <property type="term" value="F:ATP-dependent diacylglycerol kinase activity"/>
    <property type="evidence" value="ECO:0007669"/>
    <property type="project" value="TreeGrafter"/>
</dbReference>
<gene>
    <name evidence="14" type="ORF">ETP43_12140</name>
</gene>
<keyword evidence="11" id="KW-0594">Phospholipid biosynthesis</keyword>
<dbReference type="Gene3D" id="3.40.50.10330">
    <property type="entry name" value="Probable inorganic polyphosphate/atp-NAD kinase, domain 1"/>
    <property type="match status" value="1"/>
</dbReference>
<dbReference type="NCBIfam" id="TIGR00147">
    <property type="entry name" value="YegS/Rv2252/BmrU family lipid kinase"/>
    <property type="match status" value="1"/>
</dbReference>
<dbReference type="Gene3D" id="2.60.200.40">
    <property type="match status" value="1"/>
</dbReference>
<sequence length="296" mass="32553">MKGRMLFIFNPRSGKGQIRNKLMDIIDVFVKGGYEVVVHPTQGAKDAEKMAKIMAEEVDLIVCSGGDGTLDEVVTGLMEIGASVPLGYIPAGSTNDFANSLEISRDMVKAAQDIVDGHLFSVDVGSFNEDNFIYVAAFGMFTDVSYETSQDLKNILGHLAYVMEGAKRIFDVKTYHLCVEANGEVHEGDYIYGMITNSHSVGGFRNLVGNDVEMDDGLFEVTLIKKPKNPLELNEIIAALINAYDDTDMIDAFKADSLYIHGDEAISWTLDGEFGGEHKEVNIKNRKQALDIFINS</sequence>
<keyword evidence="10" id="KW-0443">Lipid metabolism</keyword>
<evidence type="ECO:0000256" key="7">
    <source>
        <dbReference type="ARBA" id="ARBA00022777"/>
    </source>
</evidence>
<evidence type="ECO:0000256" key="9">
    <source>
        <dbReference type="ARBA" id="ARBA00022842"/>
    </source>
</evidence>
<dbReference type="SUPFAM" id="SSF111331">
    <property type="entry name" value="NAD kinase/diacylglycerol kinase-like"/>
    <property type="match status" value="1"/>
</dbReference>
<dbReference type="AlphaFoldDB" id="A0A4Q1RJD1"/>
<dbReference type="Pfam" id="PF19279">
    <property type="entry name" value="YegS_C"/>
    <property type="match status" value="1"/>
</dbReference>
<dbReference type="GO" id="GO:0008654">
    <property type="term" value="P:phospholipid biosynthetic process"/>
    <property type="evidence" value="ECO:0007669"/>
    <property type="project" value="UniProtKB-KW"/>
</dbReference>
<keyword evidence="7 14" id="KW-0418">Kinase</keyword>
<keyword evidence="15" id="KW-1185">Reference proteome</keyword>
<keyword evidence="4" id="KW-0808">Transferase</keyword>
<dbReference type="OrthoDB" id="142078at2"/>
<comment type="cofactor">
    <cofactor evidence="1">
        <name>Mg(2+)</name>
        <dbReference type="ChEBI" id="CHEBI:18420"/>
    </cofactor>
</comment>
<dbReference type="InterPro" id="IPR005218">
    <property type="entry name" value="Diacylglycerol/lipid_kinase"/>
</dbReference>
<dbReference type="PROSITE" id="PS50146">
    <property type="entry name" value="DAGK"/>
    <property type="match status" value="1"/>
</dbReference>
<dbReference type="RefSeq" id="WP_022399970.1">
    <property type="nucleotide sequence ID" value="NZ_DAWBJR010000009.1"/>
</dbReference>
<keyword evidence="12" id="KW-1208">Phospholipid metabolism</keyword>
<feature type="domain" description="DAGKc" evidence="13">
    <location>
        <begin position="1"/>
        <end position="131"/>
    </location>
</feature>
<evidence type="ECO:0000256" key="11">
    <source>
        <dbReference type="ARBA" id="ARBA00023209"/>
    </source>
</evidence>
<keyword evidence="6" id="KW-0547">Nucleotide-binding</keyword>
<evidence type="ECO:0000256" key="2">
    <source>
        <dbReference type="ARBA" id="ARBA00005983"/>
    </source>
</evidence>
<dbReference type="Proteomes" id="UP000290106">
    <property type="component" value="Unassembled WGS sequence"/>
</dbReference>
<keyword evidence="8" id="KW-0067">ATP-binding</keyword>
<comment type="caution">
    <text evidence="14">The sequence shown here is derived from an EMBL/GenBank/DDBJ whole genome shotgun (WGS) entry which is preliminary data.</text>
</comment>
<dbReference type="GO" id="GO:0005886">
    <property type="term" value="C:plasma membrane"/>
    <property type="evidence" value="ECO:0007669"/>
    <property type="project" value="TreeGrafter"/>
</dbReference>
<proteinExistence type="inferred from homology"/>
<evidence type="ECO:0000256" key="8">
    <source>
        <dbReference type="ARBA" id="ARBA00022840"/>
    </source>
</evidence>
<name>A0A4Q1RJD1_9FIRM</name>
<evidence type="ECO:0000313" key="14">
    <source>
        <dbReference type="EMBL" id="RXS75881.1"/>
    </source>
</evidence>
<organism evidence="14 15">
    <name type="scientific">Blautia faecicola</name>
    <dbReference type="NCBI Taxonomy" id="2509240"/>
    <lineage>
        <taxon>Bacteria</taxon>
        <taxon>Bacillati</taxon>
        <taxon>Bacillota</taxon>
        <taxon>Clostridia</taxon>
        <taxon>Lachnospirales</taxon>
        <taxon>Lachnospiraceae</taxon>
        <taxon>Blautia</taxon>
    </lineage>
</organism>
<dbReference type="InterPro" id="IPR045540">
    <property type="entry name" value="YegS/DAGK_C"/>
</dbReference>
<keyword evidence="9" id="KW-0460">Magnesium</keyword>
<dbReference type="InterPro" id="IPR001206">
    <property type="entry name" value="Diacylglycerol_kinase_cat_dom"/>
</dbReference>
<evidence type="ECO:0000259" key="13">
    <source>
        <dbReference type="PROSITE" id="PS50146"/>
    </source>
</evidence>
<comment type="similarity">
    <text evidence="2">Belongs to the diacylglycerol/lipid kinase family.</text>
</comment>